<evidence type="ECO:0000313" key="2">
    <source>
        <dbReference type="EMBL" id="KNX39387.1"/>
    </source>
</evidence>
<comment type="caution">
    <text evidence="2">The sequence shown here is derived from an EMBL/GenBank/DDBJ whole genome shotgun (WGS) entry which is preliminary data.</text>
</comment>
<protein>
    <recommendedName>
        <fullName evidence="1">DUF402 domain-containing protein</fullName>
    </recommendedName>
</protein>
<name>A0A0L6CNS8_9MICO</name>
<proteinExistence type="predicted"/>
<dbReference type="AlphaFoldDB" id="A0A0L6CNS8"/>
<keyword evidence="3" id="KW-1185">Reference proteome</keyword>
<sequence length="174" mass="19651">MHVDFRKWRDTEHWQFEATYLGSDRFGAWLAVPAGTAFDRPGAHFAAERAQVVLFPTGQGYAATFWDRAEDTPDRVLVYVDIATAATWRRTPTGLQVTAVDLDLDVIRRVNGEVFVDDEDEFAEHQVELGYPRALVEQAERDCATVLAGVREQTAPFDGTGFGWLRTCLERNRA</sequence>
<dbReference type="InterPro" id="IPR035930">
    <property type="entry name" value="FomD-like_sf"/>
</dbReference>
<dbReference type="SUPFAM" id="SSF159234">
    <property type="entry name" value="FomD-like"/>
    <property type="match status" value="1"/>
</dbReference>
<gene>
    <name evidence="2" type="ORF">VV01_10900</name>
</gene>
<dbReference type="Pfam" id="PF04167">
    <property type="entry name" value="DUF402"/>
    <property type="match status" value="1"/>
</dbReference>
<organism evidence="2 3">
    <name type="scientific">Luteipulveratus halotolerans</name>
    <dbReference type="NCBI Taxonomy" id="1631356"/>
    <lineage>
        <taxon>Bacteria</taxon>
        <taxon>Bacillati</taxon>
        <taxon>Actinomycetota</taxon>
        <taxon>Actinomycetes</taxon>
        <taxon>Micrococcales</taxon>
        <taxon>Dermacoccaceae</taxon>
        <taxon>Luteipulveratus</taxon>
    </lineage>
</organism>
<evidence type="ECO:0000313" key="3">
    <source>
        <dbReference type="Proteomes" id="UP000037397"/>
    </source>
</evidence>
<dbReference type="Proteomes" id="UP000037397">
    <property type="component" value="Unassembled WGS sequence"/>
</dbReference>
<dbReference type="EMBL" id="LAIR01000002">
    <property type="protein sequence ID" value="KNX39387.1"/>
    <property type="molecule type" value="Genomic_DNA"/>
</dbReference>
<evidence type="ECO:0000259" key="1">
    <source>
        <dbReference type="Pfam" id="PF04167"/>
    </source>
</evidence>
<dbReference type="Gene3D" id="2.40.380.10">
    <property type="entry name" value="FomD-like"/>
    <property type="match status" value="1"/>
</dbReference>
<dbReference type="PATRIC" id="fig|1631356.3.peg.2127"/>
<feature type="domain" description="DUF402" evidence="1">
    <location>
        <begin position="42"/>
        <end position="153"/>
    </location>
</feature>
<accession>A0A0L6CNS8</accession>
<reference evidence="3" key="1">
    <citation type="submission" date="2015-03" db="EMBL/GenBank/DDBJ databases">
        <title>Luteipulveratus halotolerans sp. nov., a novel actinobacterium (Dermacoccaceae) from Sarawak, Malaysia.</title>
        <authorList>
            <person name="Juboi H."/>
            <person name="Basik A."/>
            <person name="Shamsul S.S."/>
            <person name="Arnold P."/>
            <person name="Schmitt E.K."/>
            <person name="Sanglier J.-J."/>
            <person name="Yeo T."/>
        </authorList>
    </citation>
    <scope>NUCLEOTIDE SEQUENCE [LARGE SCALE GENOMIC DNA]</scope>
    <source>
        <strain evidence="3">C296001</strain>
    </source>
</reference>
<dbReference type="STRING" id="1631356.VV01_10900"/>
<dbReference type="InterPro" id="IPR007295">
    <property type="entry name" value="DUF402"/>
</dbReference>